<dbReference type="InterPro" id="IPR019960">
    <property type="entry name" value="T1SS_VCA0849"/>
</dbReference>
<dbReference type="InterPro" id="IPR013517">
    <property type="entry name" value="FG-GAP"/>
</dbReference>
<dbReference type="Pfam" id="PF19077">
    <property type="entry name" value="Big_13"/>
    <property type="match status" value="13"/>
</dbReference>
<dbReference type="InterPro" id="IPR048051">
    <property type="entry name" value="BapA-like_prefix-like"/>
</dbReference>
<keyword evidence="1" id="KW-0732">Signal</keyword>
<dbReference type="InterPro" id="IPR049826">
    <property type="entry name" value="Ig-like_ice"/>
</dbReference>
<evidence type="ECO:0000259" key="5">
    <source>
        <dbReference type="Pfam" id="PF22783"/>
    </source>
</evidence>
<dbReference type="Pfam" id="PF13517">
    <property type="entry name" value="FG-GAP_3"/>
    <property type="match status" value="1"/>
</dbReference>
<dbReference type="Gene3D" id="2.60.40.10">
    <property type="entry name" value="Immunoglobulins"/>
    <property type="match status" value="24"/>
</dbReference>
<feature type="domain" description="Bacterial Ig-like" evidence="4">
    <location>
        <begin position="2542"/>
        <end position="2621"/>
    </location>
</feature>
<feature type="domain" description="Bacterial Ig-like" evidence="4">
    <location>
        <begin position="1219"/>
        <end position="1307"/>
    </location>
</feature>
<feature type="region of interest" description="Disordered" evidence="2">
    <location>
        <begin position="137"/>
        <end position="163"/>
    </location>
</feature>
<feature type="domain" description="Bacterial Ig-like" evidence="4">
    <location>
        <begin position="2209"/>
        <end position="2291"/>
    </location>
</feature>
<evidence type="ECO:0000256" key="1">
    <source>
        <dbReference type="ARBA" id="ARBA00022729"/>
    </source>
</evidence>
<dbReference type="Proteomes" id="UP000578688">
    <property type="component" value="Unassembled WGS sequence"/>
</dbReference>
<gene>
    <name evidence="6" type="ORF">FHR27_002744</name>
</gene>
<dbReference type="EMBL" id="JACBYV010000001">
    <property type="protein sequence ID" value="NYH74134.1"/>
    <property type="molecule type" value="Genomic_DNA"/>
</dbReference>
<reference evidence="6 7" key="1">
    <citation type="submission" date="2020-07" db="EMBL/GenBank/DDBJ databases">
        <title>Genomic analyses of the natural microbiome of Caenorhabditis elegans.</title>
        <authorList>
            <person name="Samuel B."/>
        </authorList>
    </citation>
    <scope>NUCLEOTIDE SEQUENCE [LARGE SCALE GENOMIC DNA]</scope>
    <source>
        <strain evidence="6 7">BIGb0408</strain>
    </source>
</reference>
<dbReference type="InterPro" id="IPR041498">
    <property type="entry name" value="Big_6"/>
</dbReference>
<evidence type="ECO:0008006" key="8">
    <source>
        <dbReference type="Google" id="ProtNLM"/>
    </source>
</evidence>
<feature type="domain" description="Biofilm-associated protein BapA-like prefix-like" evidence="5">
    <location>
        <begin position="5"/>
        <end position="121"/>
    </location>
</feature>
<feature type="domain" description="Bacterial Ig-like" evidence="4">
    <location>
        <begin position="1647"/>
        <end position="1741"/>
    </location>
</feature>
<dbReference type="NCBIfam" id="NF012196">
    <property type="entry name" value="Ig_like_ice"/>
    <property type="match status" value="8"/>
</dbReference>
<sequence>MQNLITVVNKSTHEKVSTASHEVALQAPSVVQLATKRSDMQSIERQGGTLVVTLTSGVVLKVQGFFPVQGAPQNDLVIDDGQQLWHAEFADDMQLLGQYTPIDSIEPLLGNESFDLSTVAWVLGGVALAGIAVANNRGDGSSRSQAEEADTTPPAAPSVNLGVNADGSLTVTGLAEAGSTVTVTYPDGTSSQVQADANGAYTVQSPADQPTGDVVATATDAAGNVSSATTAPYVDVIAPTTTAIIVNFADDVGSVQNAELPSGSSTDDTTPTLNGSLSAELVAGERVNVYRDGTLAGQATVTGTTWTFTDASLADATYLYTVRVVDASGNLGEISNSFELTVDTVGPSASTTQVTIDALTGDDIVNAAESGGVVTVTGTITGDYSVGDVVTLIATGGTYTGLAAADGTWSVEVPAGGLGGNGNHVAQVSILAHDSVGNSGTVTASRAYAVDVEVPDSSSTTISFDSVTDDNIVNATEAETTLTLTGNVTGDYQVGDIITLTINDVQYSGSVAAGGVWTVGNVAGSDLAADADRVIDASLVAHDDAGNAGIITAAHGYAVQTEQVITELSIDAIAGDNVINDAEAQAGVIFSGAASGTFTAGDVVTLIVNGTTYTTGVDVSGTWSVEVAGSALGADGAYTATASIVSSDGAGNLGNAQALRAYSIDTAAPSSATTQVTIDAITGDDIVNAVESSGAVTITGSVSGDYSVGDVVTLIATGGTYTGLAAADGTWSVEVAAGALGGNGGQSVQVSVLAHDAAGNSGTVTASRPYLVNLNAPSGTALSIDIVAGDDIVNASEASASNTEVISGTVTGEFSVGDVVTLTIGSFITTTTVAAGGLWSVSVAGDVLAAASSIDASLLASNAAGNEVTVTATRGYVVDTEVPSNTSTTISFDAVTDDNIVNATEAETTLTLSGSVTGDYQVGDAITLTINGVQYSGSVGAGGIWVVANVAGSDLAADADRVIDASLVAHDNAGNQGTVTASHHYAVQTDGVTTALSIDAIAGDNIINNAEALAGVTFSGVATGTFSAGDVVTLTINGTAYTTGVDAAGIWNVQVPGSALGADGAYTASASIVSTDSAGNPGSAQAQRAYSIDTAVPDASSTSLAINTVAGDDQVNLAESSAAVLHAISGTVSGDFTLGDVVTVTIGSQSYTASVVAGTGATGVWQVDVAGDVLASANSVYASLAASDAAGNVGTILAQHNYVVSIEVPNAPTLQVIDDVGSVTGDVADNGGVTDDQTPTYQGTGAAGATISLVINGAAAVSVLVDSDGTWSYTAPLAVADGDYTVVATQTDMAGNISMPVSTTFSVFTGNVELPTLVVSDDLLPVIGVVADGASTNDATPTFSGTGVAGAIIHLVINGATPVDVTVDASGEWSYTPSESIGTDGSYTVSVTQTTAVGTSGVVSSQFILDTRMPSAEDGYAVAIDSFADDVDAQVGNFPSGSSTNDTSPLLQGSVAGLVAGDFVAIYEGSILLGAAVVTGDNWIFQLTDVTEGAHEYVAVLTDAAGNLGLQSATFTLIVDTRAPSAEDGYAVAIIDYVDDVEEQTGTFGSGTTTNDTSPVLQGSVFGLVTGDFVRIYDAGVLLGVATVSGNTWSYEVVDASEGGHSYTAVLTDAAGNEGLVSSAFDLTVDTRAPSADDGYAVAIVSYTDDVEEQTGTFGSGTSTNDRSPVLNGTVSGLTSGDMVRIYEGTTLLGTAAVTGGAWTFEVVQASEGPHDYTAVLVDAAGNQGLSSEVFSLIVDTTAPDAASGYAVAIVSYTDDVEAQTGNFGSGTSTNDQSPVLNGTVSALAAGEAVRIYEGTNLLGTAIVSGGSWSFELATVAEGLHTYTAVIVDAAGNRGVVSNPFELTVDITAPSAEQGYAVAITSYVDDQQPQTGEFGSDTFTNDTNPLLQGTVSALGSGEQVRIYQGSTVLGNAVVSGGTWSYSLSDLADGTYNYTARVVDAAGNEGALSDVFTLTVDTSAPSEDDGYAVAISGYNDDVEAQTGSFPSGTSTNDTSPQLFGSVVGMQAGDSVRIYQGTVLLGSATVTADTWVYDLSGLVDGTYSYTAVVTSAAGLEGLTSNPFTLSVDTRAPSAEDGYAVAITTFIDDQQPMVGEFGSGSSTNDTSPLLTGTVAGLVAGDQVRIYEAGILLGTATVSAGNWTYQVSDASEGSHTYTAVLVDAAGNEGVTSSPFTLIVDITAPSAEDGYAVAIDSFADDVEAQVGDFPSGSSTNDTSPQLKGTVAGLLAGEIVRLYEGANLLGSAIVTDGEWVYQLQDVPEGTHTYTAVVVDAAGNEGLRSDPFTLTVDTRAPSLEDGYAVAIIDYVDDVEAQTGTFGSGTSTNDTSPVLQGSVAGLASGDVVRIYEGDTLLGVASVTGNNWSYELATVSEGLHTYTAVLADAAGNEGLVSNAFSLTVDTTAPSAEDGYAVAIVSYTDDVEAQVGSFGSGTSTNDISPVLSGTVTGLAEGDLVRIYEGTQLLGAATVTGGTWTFEVVQASEGSHTYRAVLADAAGNEGVVSNDFMLTVDTRAPSIDDGYDVVITAFTDDVETLVGDFPSGTTTNDNSPLLKGTVTGLQPGDFIRIYQGGTVLGVAVVSDGLWTFQVTDASDGSQSYLARLVDAAGNEGLASNVFELIIDTVAPTQTVTIDSFTDDFGPLTGDLPTGSTTDDATPVLNGTLSAAIEATDSVNIYEGTTLLGTATVTGNTWSFAIPAESIIGGTVHTYTAVIADMAGNEGSPSATFSLTSIIEVNALTTLDTTPIITGRIPYALVDGAQLDVTINGKTYTSVDGSVVVDSLNSTWYVQVPDSDELPVGTHAIVAQIVNGDGSLGASGLQTSELIVAPVPEANFGAAGGDGNNKGTTVTMSTSGTWEFFSNQVVYRSTATDNATIAQYSGTTLTSNTGGAGYGNDNMNMVQNATYIDINRDGHMDIIGIDSRYSNGQQMFINNGDGTYTAVQMADTNSSGDGLANVYSWYGGVIAIDFRGDGYVDVVFGDQTPNDAAAPGGYNSQFVQNNAGVFIKDAVYTYTQANGGLNTGNGQPNQEVSGVDLDNDGTVDVVFHGSLGTNKIGAANATGAATSGNTARLVVVKNDGAGGFTTSQIINNALHYAAAPYVANEPSMTWADYDGDGYMDLFMGKVYGANTAAQNNSTIFFNDGAGNLASTNTSGVGTASGTYTFNDTVPGGASLAVDWDGDGRMDIIEAPQIGVGTASVTGTVNLYVNQTSGGTVSFDTYYLQSTSTFASDSASATTFSGAISQAGVVTGNPVTGMISVDVDYDGAKDLLIFTSNGTTTYVRNTNTIADGTSMHVRILDPQGITTYFGNTVKLVNSAGEVVSTQIINPQSGSQTNDSTSIVDFYGLDANETYSIILLRNIGGTASHVGASSDVAGYSVDNVNSTWGGLKAGAADSAYVLTAQGEAQASDTIGAGVVGTGYNDTFFATLGTKRYEGGGGTSNESNYKSWSNTGGMDIVDFKLAGSTALTIDLSQTTAQNTGWNTVTLSDIEGIAGAGGNDTFTDDAGDNLFEGRGGDDTFNLVNGGRDTLLYRVLEGSMADAAGGNGSDTVNGFTIGTWQATPDADRIDLADLLVGYTAGGGARYINGVATIASDETIGQFLSVTSGGGNTTVSIDRDGDGSAYESTVLLTLNGVSTDLATLLANHQLIVA</sequence>
<comment type="caution">
    <text evidence="6">The sequence shown here is derived from an EMBL/GenBank/DDBJ whole genome shotgun (WGS) entry which is preliminary data.</text>
</comment>
<organism evidence="6 7">
    <name type="scientific">Phytopseudomonas flavescens</name>
    <dbReference type="NCBI Taxonomy" id="29435"/>
    <lineage>
        <taxon>Bacteria</taxon>
        <taxon>Pseudomonadati</taxon>
        <taxon>Pseudomonadota</taxon>
        <taxon>Gammaproteobacteria</taxon>
        <taxon>Pseudomonadales</taxon>
        <taxon>Pseudomonadaceae</taxon>
        <taxon>Phytopseudomonas</taxon>
    </lineage>
</organism>
<evidence type="ECO:0000259" key="4">
    <source>
        <dbReference type="Pfam" id="PF19077"/>
    </source>
</evidence>
<protein>
    <recommendedName>
        <fullName evidence="8">Ig-like domain (Group 3)</fullName>
    </recommendedName>
</protein>
<dbReference type="Pfam" id="PF22783">
    <property type="entry name" value="BapA_N"/>
    <property type="match status" value="1"/>
</dbReference>
<dbReference type="InterPro" id="IPR044016">
    <property type="entry name" value="Big_13"/>
</dbReference>
<feature type="domain" description="Bacterial Ig-like" evidence="4">
    <location>
        <begin position="1870"/>
        <end position="1961"/>
    </location>
</feature>
<feature type="domain" description="Bacterial Ig" evidence="3">
    <location>
        <begin position="154"/>
        <end position="235"/>
    </location>
</feature>
<feature type="domain" description="Bacterial Ig-like" evidence="4">
    <location>
        <begin position="1541"/>
        <end position="1631"/>
    </location>
</feature>
<evidence type="ECO:0000259" key="3">
    <source>
        <dbReference type="Pfam" id="PF17936"/>
    </source>
</evidence>
<feature type="domain" description="Bacterial Ig-like" evidence="4">
    <location>
        <begin position="2311"/>
        <end position="2401"/>
    </location>
</feature>
<feature type="domain" description="Bacterial Ig-like" evidence="4">
    <location>
        <begin position="2100"/>
        <end position="2180"/>
    </location>
</feature>
<name>A0A7Z0BQQ9_9GAMM</name>
<evidence type="ECO:0000313" key="7">
    <source>
        <dbReference type="Proteomes" id="UP000578688"/>
    </source>
</evidence>
<dbReference type="SUPFAM" id="SSF69318">
    <property type="entry name" value="Integrin alpha N-terminal domain"/>
    <property type="match status" value="1"/>
</dbReference>
<feature type="domain" description="Bacterial Ig-like" evidence="4">
    <location>
        <begin position="264"/>
        <end position="344"/>
    </location>
</feature>
<dbReference type="NCBIfam" id="NF033510">
    <property type="entry name" value="Ca_tandemer"/>
    <property type="match status" value="11"/>
</dbReference>
<dbReference type="NCBIfam" id="NF033677">
    <property type="entry name" value="biofilm_BapA_N"/>
    <property type="match status" value="1"/>
</dbReference>
<dbReference type="RefSeq" id="WP_179538839.1">
    <property type="nucleotide sequence ID" value="NZ_JACBYV010000001.1"/>
</dbReference>
<evidence type="ECO:0000256" key="2">
    <source>
        <dbReference type="SAM" id="MobiDB-lite"/>
    </source>
</evidence>
<proteinExistence type="predicted"/>
<accession>A0A7Z0BQQ9</accession>
<evidence type="ECO:0000313" key="6">
    <source>
        <dbReference type="EMBL" id="NYH74134.1"/>
    </source>
</evidence>
<dbReference type="NCBIfam" id="TIGR03661">
    <property type="entry name" value="T1SS_VCA0849"/>
    <property type="match status" value="1"/>
</dbReference>
<dbReference type="Pfam" id="PF17936">
    <property type="entry name" value="Big_6"/>
    <property type="match status" value="1"/>
</dbReference>
<feature type="domain" description="Bacterial Ig-like" evidence="4">
    <location>
        <begin position="2426"/>
        <end position="2511"/>
    </location>
</feature>
<feature type="domain" description="Bacterial Ig-like" evidence="4">
    <location>
        <begin position="1758"/>
        <end position="1850"/>
    </location>
</feature>
<dbReference type="InterPro" id="IPR013783">
    <property type="entry name" value="Ig-like_fold"/>
</dbReference>
<dbReference type="InterPro" id="IPR028994">
    <property type="entry name" value="Integrin_alpha_N"/>
</dbReference>
<feature type="domain" description="Bacterial Ig-like" evidence="4">
    <location>
        <begin position="1441"/>
        <end position="1521"/>
    </location>
</feature>
<feature type="domain" description="Bacterial Ig-like" evidence="4">
    <location>
        <begin position="1334"/>
        <end position="1411"/>
    </location>
</feature>
<keyword evidence="7" id="KW-1185">Reference proteome</keyword>